<organism evidence="1">
    <name type="scientific">virus sp. ctBM815</name>
    <dbReference type="NCBI Taxonomy" id="2825806"/>
    <lineage>
        <taxon>Viruses</taxon>
    </lineage>
</organism>
<reference evidence="1" key="1">
    <citation type="journal article" date="2021" name="Proc. Natl. Acad. Sci. U.S.A.">
        <title>A Catalog of Tens of Thousands of Viruses from Human Metagenomes Reveals Hidden Associations with Chronic Diseases.</title>
        <authorList>
            <person name="Tisza M.J."/>
            <person name="Buck C.B."/>
        </authorList>
    </citation>
    <scope>NUCLEOTIDE SEQUENCE</scope>
    <source>
        <strain evidence="1">CtBM815</strain>
    </source>
</reference>
<sequence length="30" mass="3514">MKIYSSCIIRMLGNPNLQPISMKIKSFMRL</sequence>
<evidence type="ECO:0000313" key="1">
    <source>
        <dbReference type="EMBL" id="DAE31659.1"/>
    </source>
</evidence>
<proteinExistence type="predicted"/>
<name>A0A8S5RKF3_9VIRU</name>
<dbReference type="EMBL" id="BK059109">
    <property type="protein sequence ID" value="DAE31659.1"/>
    <property type="molecule type" value="Genomic_DNA"/>
</dbReference>
<protein>
    <submittedName>
        <fullName evidence="1">Uncharacterized protein</fullName>
    </submittedName>
</protein>
<accession>A0A8S5RKF3</accession>